<evidence type="ECO:0000313" key="4">
    <source>
        <dbReference type="Proteomes" id="UP000295252"/>
    </source>
</evidence>
<accession>A0A068UEH5</accession>
<dbReference type="Proteomes" id="UP000295252">
    <property type="component" value="Chromosome VIII"/>
</dbReference>
<dbReference type="InterPro" id="IPR053772">
    <property type="entry name" value="At1g61320/At1g61330-like"/>
</dbReference>
<dbReference type="STRING" id="49390.A0A068UEH5"/>
<dbReference type="InterPro" id="IPR055357">
    <property type="entry name" value="LRR_At1g61320_AtMIF1"/>
</dbReference>
<dbReference type="OMA" id="QYWHEPH"/>
<name>A0A068UEH5_COFCA</name>
<dbReference type="AlphaFoldDB" id="A0A068UEH5"/>
<dbReference type="PANTHER" id="PTHR34145:SF53">
    <property type="entry name" value="LEUCINE-RICH REPEAT DOMAIN SUPERFAMILY"/>
    <property type="match status" value="1"/>
</dbReference>
<feature type="domain" description="F-box" evidence="1">
    <location>
        <begin position="8"/>
        <end position="43"/>
    </location>
</feature>
<evidence type="ECO:0008006" key="5">
    <source>
        <dbReference type="Google" id="ProtNLM"/>
    </source>
</evidence>
<evidence type="ECO:0000259" key="2">
    <source>
        <dbReference type="Pfam" id="PF23622"/>
    </source>
</evidence>
<keyword evidence="4" id="KW-1185">Reference proteome</keyword>
<dbReference type="FunCoup" id="A0A068UEH5">
    <property type="interactions" value="76"/>
</dbReference>
<dbReference type="InterPro" id="IPR032675">
    <property type="entry name" value="LRR_dom_sf"/>
</dbReference>
<organism evidence="3 4">
    <name type="scientific">Coffea canephora</name>
    <name type="common">Robusta coffee</name>
    <dbReference type="NCBI Taxonomy" id="49390"/>
    <lineage>
        <taxon>Eukaryota</taxon>
        <taxon>Viridiplantae</taxon>
        <taxon>Streptophyta</taxon>
        <taxon>Embryophyta</taxon>
        <taxon>Tracheophyta</taxon>
        <taxon>Spermatophyta</taxon>
        <taxon>Magnoliopsida</taxon>
        <taxon>eudicotyledons</taxon>
        <taxon>Gunneridae</taxon>
        <taxon>Pentapetalae</taxon>
        <taxon>asterids</taxon>
        <taxon>lamiids</taxon>
        <taxon>Gentianales</taxon>
        <taxon>Rubiaceae</taxon>
        <taxon>Ixoroideae</taxon>
        <taxon>Gardenieae complex</taxon>
        <taxon>Bertiereae - Coffeeae clade</taxon>
        <taxon>Coffeeae</taxon>
        <taxon>Coffea</taxon>
    </lineage>
</organism>
<dbReference type="EMBL" id="HG739106">
    <property type="protein sequence ID" value="CDP06657.1"/>
    <property type="molecule type" value="Genomic_DNA"/>
</dbReference>
<dbReference type="OrthoDB" id="976179at2759"/>
<dbReference type="InterPro" id="IPR001810">
    <property type="entry name" value="F-box_dom"/>
</dbReference>
<feature type="domain" description="At1g61320/AtMIF1 LRR" evidence="2">
    <location>
        <begin position="145"/>
        <end position="404"/>
    </location>
</feature>
<dbReference type="Gene3D" id="3.80.10.10">
    <property type="entry name" value="Ribonuclease Inhibitor"/>
    <property type="match status" value="1"/>
</dbReference>
<evidence type="ECO:0000313" key="3">
    <source>
        <dbReference type="EMBL" id="CDP06657.1"/>
    </source>
</evidence>
<reference evidence="4" key="1">
    <citation type="journal article" date="2014" name="Science">
        <title>The coffee genome provides insight into the convergent evolution of caffeine biosynthesis.</title>
        <authorList>
            <person name="Denoeud F."/>
            <person name="Carretero-Paulet L."/>
            <person name="Dereeper A."/>
            <person name="Droc G."/>
            <person name="Guyot R."/>
            <person name="Pietrella M."/>
            <person name="Zheng C."/>
            <person name="Alberti A."/>
            <person name="Anthony F."/>
            <person name="Aprea G."/>
            <person name="Aury J.M."/>
            <person name="Bento P."/>
            <person name="Bernard M."/>
            <person name="Bocs S."/>
            <person name="Campa C."/>
            <person name="Cenci A."/>
            <person name="Combes M.C."/>
            <person name="Crouzillat D."/>
            <person name="Da Silva C."/>
            <person name="Daddiego L."/>
            <person name="De Bellis F."/>
            <person name="Dussert S."/>
            <person name="Garsmeur O."/>
            <person name="Gayraud T."/>
            <person name="Guignon V."/>
            <person name="Jahn K."/>
            <person name="Jamilloux V."/>
            <person name="Joet T."/>
            <person name="Labadie K."/>
            <person name="Lan T."/>
            <person name="Leclercq J."/>
            <person name="Lepelley M."/>
            <person name="Leroy T."/>
            <person name="Li L.T."/>
            <person name="Librado P."/>
            <person name="Lopez L."/>
            <person name="Munoz A."/>
            <person name="Noel B."/>
            <person name="Pallavicini A."/>
            <person name="Perrotta G."/>
            <person name="Poncet V."/>
            <person name="Pot D."/>
            <person name="Priyono X."/>
            <person name="Rigoreau M."/>
            <person name="Rouard M."/>
            <person name="Rozas J."/>
            <person name="Tranchant-Dubreuil C."/>
            <person name="VanBuren R."/>
            <person name="Zhang Q."/>
            <person name="Andrade A.C."/>
            <person name="Argout X."/>
            <person name="Bertrand B."/>
            <person name="de Kochko A."/>
            <person name="Graziosi G."/>
            <person name="Henry R.J."/>
            <person name="Jayarama X."/>
            <person name="Ming R."/>
            <person name="Nagai C."/>
            <person name="Rounsley S."/>
            <person name="Sankoff D."/>
            <person name="Giuliano G."/>
            <person name="Albert V.A."/>
            <person name="Wincker P."/>
            <person name="Lashermes P."/>
        </authorList>
    </citation>
    <scope>NUCLEOTIDE SEQUENCE [LARGE SCALE GENOMIC DNA]</scope>
    <source>
        <strain evidence="4">cv. DH200-94</strain>
    </source>
</reference>
<dbReference type="PhylomeDB" id="A0A068UEH5"/>
<evidence type="ECO:0000259" key="1">
    <source>
        <dbReference type="Pfam" id="PF00646"/>
    </source>
</evidence>
<dbReference type="Gramene" id="CDP06657">
    <property type="protein sequence ID" value="CDP06657"/>
    <property type="gene ID" value="GSCOC_T00023579001"/>
</dbReference>
<dbReference type="Pfam" id="PF00646">
    <property type="entry name" value="F-box"/>
    <property type="match status" value="1"/>
</dbReference>
<protein>
    <recommendedName>
        <fullName evidence="5">F-box domain-containing protein</fullName>
    </recommendedName>
</protein>
<gene>
    <name evidence="3" type="ORF">GSCOC_T00023579001</name>
</gene>
<proteinExistence type="predicted"/>
<dbReference type="PANTHER" id="PTHR34145">
    <property type="entry name" value="OS02G0105600 PROTEIN"/>
    <property type="match status" value="1"/>
</dbReference>
<dbReference type="SUPFAM" id="SSF52047">
    <property type="entry name" value="RNI-like"/>
    <property type="match status" value="1"/>
</dbReference>
<dbReference type="InParanoid" id="A0A068UEH5"/>
<dbReference type="Pfam" id="PF23622">
    <property type="entry name" value="LRR_At1g61320_AtMIF1"/>
    <property type="match status" value="1"/>
</dbReference>
<sequence>MEQRLDLISSLPHDVLLLIVSMIPLKEAIRTAILSNAWRSLWTPSQVKLELGSAHDRSAREKVSQIIGAFSMCYDYPEKLKLCLHSVDHTKQRAEYPRFEDESFAIVTKGAQGELHFDCSGGREKLNSTEFNLILETGRVICPRFSSIKSLQLRSVTHVSGNLAADLFSGCQILESLRLEKCRGLRKIDISTNDCLKSLTIMDCSNINSIKVSAPRLEAFSYRGILPNFVLLNGTPHLNDAILNFKDGLNFSDFHCEDVLNLLSSIRDVETLTISGWLLEWLCTAGVIFGRLEFKFSKLKELVWIDSVMDARKRDSLACFLNMTPSLERLFVKIDRDCSPIPSPFFQEYWHEPHLWMGYADVKCNGPRLMYLKSIEIAGFTSKENEVLLMDLLLHKAVNLKDMIVISPDDEIHSAWRVRVTPRSQLNYVLRGNQNHRLLPSPSSGYSLYVLTQCKRLGLPLRLLDD</sequence>
<dbReference type="SUPFAM" id="SSF81383">
    <property type="entry name" value="F-box domain"/>
    <property type="match status" value="1"/>
</dbReference>
<dbReference type="InterPro" id="IPR036047">
    <property type="entry name" value="F-box-like_dom_sf"/>
</dbReference>